<dbReference type="EMBL" id="CP003065">
    <property type="protein sequence ID" value="AEV68796.1"/>
    <property type="molecule type" value="Genomic_DNA"/>
</dbReference>
<dbReference type="InterPro" id="IPR000944">
    <property type="entry name" value="Tscrpt_reg_Rrf2"/>
</dbReference>
<dbReference type="SUPFAM" id="SSF46785">
    <property type="entry name" value="Winged helix' DNA-binding domain"/>
    <property type="match status" value="1"/>
</dbReference>
<evidence type="ECO:0000313" key="2">
    <source>
        <dbReference type="EMBL" id="AEV68796.1"/>
    </source>
</evidence>
<evidence type="ECO:0000313" key="3">
    <source>
        <dbReference type="Proteomes" id="UP000005435"/>
    </source>
</evidence>
<gene>
    <name evidence="2" type="ordered locus">Clocl_2204</name>
</gene>
<dbReference type="PANTHER" id="PTHR33221:SF5">
    <property type="entry name" value="HTH-TYPE TRANSCRIPTIONAL REGULATOR ISCR"/>
    <property type="match status" value="1"/>
</dbReference>
<name>G8LXA5_ACECE</name>
<dbReference type="AlphaFoldDB" id="G8LXA5"/>
<dbReference type="OrthoDB" id="9808360at2"/>
<dbReference type="KEGG" id="ccl:Clocl_2204"/>
<keyword evidence="3" id="KW-1185">Reference proteome</keyword>
<dbReference type="HOGENOM" id="CLU_107144_0_1_9"/>
<evidence type="ECO:0000256" key="1">
    <source>
        <dbReference type="ARBA" id="ARBA00023125"/>
    </source>
</evidence>
<dbReference type="NCBIfam" id="TIGR00738">
    <property type="entry name" value="rrf2_super"/>
    <property type="match status" value="1"/>
</dbReference>
<keyword evidence="1" id="KW-0238">DNA-binding</keyword>
<dbReference type="STRING" id="720554.Clocl_2204"/>
<dbReference type="eggNOG" id="COG1959">
    <property type="taxonomic scope" value="Bacteria"/>
</dbReference>
<dbReference type="InterPro" id="IPR036390">
    <property type="entry name" value="WH_DNA-bd_sf"/>
</dbReference>
<dbReference type="GO" id="GO:0005829">
    <property type="term" value="C:cytosol"/>
    <property type="evidence" value="ECO:0007669"/>
    <property type="project" value="TreeGrafter"/>
</dbReference>
<accession>G8LXA5</accession>
<organism evidence="2 3">
    <name type="scientific">Acetivibrio clariflavus (strain DSM 19732 / NBRC 101661 / EBR45)</name>
    <name type="common">Clostridium clariflavum</name>
    <dbReference type="NCBI Taxonomy" id="720554"/>
    <lineage>
        <taxon>Bacteria</taxon>
        <taxon>Bacillati</taxon>
        <taxon>Bacillota</taxon>
        <taxon>Clostridia</taxon>
        <taxon>Eubacteriales</taxon>
        <taxon>Oscillospiraceae</taxon>
        <taxon>Acetivibrio</taxon>
    </lineage>
</organism>
<dbReference type="Pfam" id="PF02082">
    <property type="entry name" value="Rrf2"/>
    <property type="match status" value="1"/>
</dbReference>
<proteinExistence type="predicted"/>
<protein>
    <submittedName>
        <fullName evidence="2">Rrf2 family protein, putative transcriptional regulator</fullName>
    </submittedName>
</protein>
<reference evidence="3" key="1">
    <citation type="submission" date="2011-12" db="EMBL/GenBank/DDBJ databases">
        <title>Complete sequence of Clostridium clariflavum DSM 19732.</title>
        <authorList>
            <consortium name="US DOE Joint Genome Institute"/>
            <person name="Lucas S."/>
            <person name="Han J."/>
            <person name="Lapidus A."/>
            <person name="Cheng J.-F."/>
            <person name="Goodwin L."/>
            <person name="Pitluck S."/>
            <person name="Peters L."/>
            <person name="Teshima H."/>
            <person name="Detter J.C."/>
            <person name="Han C."/>
            <person name="Tapia R."/>
            <person name="Land M."/>
            <person name="Hauser L."/>
            <person name="Kyrpides N."/>
            <person name="Ivanova N."/>
            <person name="Pagani I."/>
            <person name="Kitzmiller T."/>
            <person name="Lynd L."/>
            <person name="Izquierdo J."/>
            <person name="Woyke T."/>
        </authorList>
    </citation>
    <scope>NUCLEOTIDE SEQUENCE [LARGE SCALE GENOMIC DNA]</scope>
    <source>
        <strain evidence="3">DSM 19732 / NBRC 101661 / EBR45</strain>
    </source>
</reference>
<dbReference type="InterPro" id="IPR030489">
    <property type="entry name" value="TR_Rrf2-type_CS"/>
</dbReference>
<reference evidence="2 3" key="2">
    <citation type="journal article" date="2012" name="Stand. Genomic Sci.">
        <title>Complete Genome Sequence of Clostridium clariflavum DSM 19732.</title>
        <authorList>
            <person name="Izquierdo J.A."/>
            <person name="Goodwin L."/>
            <person name="Davenport K.W."/>
            <person name="Teshima H."/>
            <person name="Bruce D."/>
            <person name="Detter C."/>
            <person name="Tapia R."/>
            <person name="Han S."/>
            <person name="Land M."/>
            <person name="Hauser L."/>
            <person name="Jeffries C.D."/>
            <person name="Han J."/>
            <person name="Pitluck S."/>
            <person name="Nolan M."/>
            <person name="Chen A."/>
            <person name="Huntemann M."/>
            <person name="Mavromatis K."/>
            <person name="Mikhailova N."/>
            <person name="Liolios K."/>
            <person name="Woyke T."/>
            <person name="Lynd L.R."/>
        </authorList>
    </citation>
    <scope>NUCLEOTIDE SEQUENCE [LARGE SCALE GENOMIC DNA]</scope>
    <source>
        <strain evidence="3">DSM 19732 / NBRC 101661 / EBR45</strain>
    </source>
</reference>
<dbReference type="PROSITE" id="PS51197">
    <property type="entry name" value="HTH_RRF2_2"/>
    <property type="match status" value="1"/>
</dbReference>
<dbReference type="InterPro" id="IPR036388">
    <property type="entry name" value="WH-like_DNA-bd_sf"/>
</dbReference>
<dbReference type="Proteomes" id="UP000005435">
    <property type="component" value="Chromosome"/>
</dbReference>
<dbReference type="PROSITE" id="PS01332">
    <property type="entry name" value="HTH_RRF2_1"/>
    <property type="match status" value="1"/>
</dbReference>
<dbReference type="PANTHER" id="PTHR33221">
    <property type="entry name" value="WINGED HELIX-TURN-HELIX TRANSCRIPTIONAL REGULATOR, RRF2 FAMILY"/>
    <property type="match status" value="1"/>
</dbReference>
<dbReference type="Gene3D" id="1.10.10.10">
    <property type="entry name" value="Winged helix-like DNA-binding domain superfamily/Winged helix DNA-binding domain"/>
    <property type="match status" value="1"/>
</dbReference>
<sequence length="149" mass="16436">MKFSTKGRYGLRAMVDLAVNAKGEHVALCSIAERQGISTNYLEQVFSILRKSGLVKSVKGAQGGYILAEPPSDIKVGRILRALEGPLSVIDEKTENSNGSETGIEYCIKLCVWDKMNQALNDLADSVTLEDLVDNYRKLVGIDETMYYI</sequence>
<dbReference type="GO" id="GO:0003700">
    <property type="term" value="F:DNA-binding transcription factor activity"/>
    <property type="evidence" value="ECO:0007669"/>
    <property type="project" value="TreeGrafter"/>
</dbReference>
<dbReference type="GO" id="GO:0003677">
    <property type="term" value="F:DNA binding"/>
    <property type="evidence" value="ECO:0007669"/>
    <property type="project" value="UniProtKB-KW"/>
</dbReference>
<dbReference type="RefSeq" id="WP_014255375.1">
    <property type="nucleotide sequence ID" value="NC_016627.1"/>
</dbReference>